<keyword evidence="6" id="KW-0004">4Fe-4S</keyword>
<dbReference type="Pfam" id="PF10576">
    <property type="entry name" value="EndIII_4Fe-2S"/>
    <property type="match status" value="1"/>
</dbReference>
<keyword evidence="13" id="KW-0326">Glycosidase</keyword>
<reference evidence="16 17" key="1">
    <citation type="submission" date="2017-10" db="EMBL/GenBank/DDBJ databases">
        <title>Sequencing the genomes of 1000 actinobacteria strains.</title>
        <authorList>
            <person name="Klenk H.-P."/>
        </authorList>
    </citation>
    <scope>NUCLEOTIDE SEQUENCE [LARGE SCALE GENOMIC DNA]</scope>
    <source>
        <strain evidence="16 17">DSM 21801</strain>
    </source>
</reference>
<evidence type="ECO:0000256" key="8">
    <source>
        <dbReference type="ARBA" id="ARBA00022763"/>
    </source>
</evidence>
<dbReference type="CDD" id="cd00056">
    <property type="entry name" value="ENDO3c"/>
    <property type="match status" value="1"/>
</dbReference>
<dbReference type="GO" id="GO:0046872">
    <property type="term" value="F:metal ion binding"/>
    <property type="evidence" value="ECO:0007669"/>
    <property type="project" value="UniProtKB-KW"/>
</dbReference>
<evidence type="ECO:0000256" key="5">
    <source>
        <dbReference type="ARBA" id="ARBA00022023"/>
    </source>
</evidence>
<dbReference type="GO" id="GO:0006284">
    <property type="term" value="P:base-excision repair"/>
    <property type="evidence" value="ECO:0007669"/>
    <property type="project" value="InterPro"/>
</dbReference>
<keyword evidence="7" id="KW-0479">Metal-binding</keyword>
<keyword evidence="8" id="KW-0227">DNA damage</keyword>
<evidence type="ECO:0000256" key="13">
    <source>
        <dbReference type="ARBA" id="ARBA00023295"/>
    </source>
</evidence>
<dbReference type="GO" id="GO:0035485">
    <property type="term" value="F:adenine/guanine mispair binding"/>
    <property type="evidence" value="ECO:0007669"/>
    <property type="project" value="TreeGrafter"/>
</dbReference>
<keyword evidence="17" id="KW-1185">Reference proteome</keyword>
<dbReference type="InterPro" id="IPR003651">
    <property type="entry name" value="Endonuclease3_FeS-loop_motif"/>
</dbReference>
<keyword evidence="11" id="KW-0411">Iron-sulfur</keyword>
<dbReference type="RefSeq" id="WP_143556945.1">
    <property type="nucleotide sequence ID" value="NZ_PDJD01000001.1"/>
</dbReference>
<dbReference type="AlphaFoldDB" id="A0A2A9D2E0"/>
<sequence>MPPRRATPHPASLGVHLPPCAGQDPAGPPDALDLRRAVCAWFEESARDLPWRDPAAGAWAVLVSEVMLQQTPVVRVEPIWREWMHRWPDPRALASASTAEVLQAWRGLGYPRRALRLRECAVVIRDHHGGRVPSEEAHLRALPGIGEYTAAAVRSFAFTAHAVVLDTNVRRVLGRVVGGEALPPPTLTRAERERAASLLPREPGQAARWNVAVMELGALICTARSPLCQDCPVARHCRWRAEGYPPDAHAARRRRQPWEGTDRQARGRVMAALRASAQPLPRDELEPLWPQDPTQLDRALASLVADGLATHTPRGYLLG</sequence>
<dbReference type="PROSITE" id="PS01155">
    <property type="entry name" value="ENDONUCLEASE_III_2"/>
    <property type="match status" value="1"/>
</dbReference>
<keyword evidence="12" id="KW-0234">DNA repair</keyword>
<comment type="cofactor">
    <cofactor evidence="2">
        <name>[4Fe-4S] cluster</name>
        <dbReference type="ChEBI" id="CHEBI:49883"/>
    </cofactor>
</comment>
<evidence type="ECO:0000313" key="17">
    <source>
        <dbReference type="Proteomes" id="UP000224915"/>
    </source>
</evidence>
<dbReference type="SMART" id="SM00525">
    <property type="entry name" value="FES"/>
    <property type="match status" value="1"/>
</dbReference>
<comment type="caution">
    <text evidence="16">The sequence shown here is derived from an EMBL/GenBank/DDBJ whole genome shotgun (WGS) entry which is preliminary data.</text>
</comment>
<dbReference type="EC" id="3.2.2.31" evidence="4"/>
<feature type="domain" description="HhH-GPD" evidence="15">
    <location>
        <begin position="67"/>
        <end position="219"/>
    </location>
</feature>
<dbReference type="InterPro" id="IPR004035">
    <property type="entry name" value="Endouclease-III_FeS-bd_BS"/>
</dbReference>
<dbReference type="GO" id="GO:0034039">
    <property type="term" value="F:8-oxo-7,8-dihydroguanine DNA N-glycosylase activity"/>
    <property type="evidence" value="ECO:0007669"/>
    <property type="project" value="TreeGrafter"/>
</dbReference>
<dbReference type="InterPro" id="IPR023170">
    <property type="entry name" value="HhH_base_excis_C"/>
</dbReference>
<dbReference type="InterPro" id="IPR044298">
    <property type="entry name" value="MIG/MutY"/>
</dbReference>
<dbReference type="GO" id="GO:0051539">
    <property type="term" value="F:4 iron, 4 sulfur cluster binding"/>
    <property type="evidence" value="ECO:0007669"/>
    <property type="project" value="UniProtKB-KW"/>
</dbReference>
<comment type="similarity">
    <text evidence="3">Belongs to the Nth/MutY family.</text>
</comment>
<dbReference type="PROSITE" id="PS00764">
    <property type="entry name" value="ENDONUCLEASE_III_1"/>
    <property type="match status" value="1"/>
</dbReference>
<evidence type="ECO:0000256" key="3">
    <source>
        <dbReference type="ARBA" id="ARBA00008343"/>
    </source>
</evidence>
<dbReference type="PANTHER" id="PTHR42944">
    <property type="entry name" value="ADENINE DNA GLYCOSYLASE"/>
    <property type="match status" value="1"/>
</dbReference>
<gene>
    <name evidence="16" type="ORF">ATL40_2145</name>
</gene>
<dbReference type="InterPro" id="IPR003265">
    <property type="entry name" value="HhH-GPD_domain"/>
</dbReference>
<evidence type="ECO:0000256" key="2">
    <source>
        <dbReference type="ARBA" id="ARBA00001966"/>
    </source>
</evidence>
<evidence type="ECO:0000256" key="1">
    <source>
        <dbReference type="ARBA" id="ARBA00000843"/>
    </source>
</evidence>
<dbReference type="EMBL" id="PDJD01000001">
    <property type="protein sequence ID" value="PFG20541.1"/>
    <property type="molecule type" value="Genomic_DNA"/>
</dbReference>
<dbReference type="Gene3D" id="1.10.1670.10">
    <property type="entry name" value="Helix-hairpin-Helix base-excision DNA repair enzymes (C-terminal)"/>
    <property type="match status" value="1"/>
</dbReference>
<evidence type="ECO:0000256" key="12">
    <source>
        <dbReference type="ARBA" id="ARBA00023204"/>
    </source>
</evidence>
<dbReference type="SUPFAM" id="SSF48150">
    <property type="entry name" value="DNA-glycosylase"/>
    <property type="match status" value="1"/>
</dbReference>
<keyword evidence="10" id="KW-0408">Iron</keyword>
<evidence type="ECO:0000259" key="15">
    <source>
        <dbReference type="SMART" id="SM00478"/>
    </source>
</evidence>
<dbReference type="Gene3D" id="1.10.340.30">
    <property type="entry name" value="Hypothetical protein, domain 2"/>
    <property type="match status" value="1"/>
</dbReference>
<evidence type="ECO:0000256" key="6">
    <source>
        <dbReference type="ARBA" id="ARBA00022485"/>
    </source>
</evidence>
<dbReference type="GO" id="GO:0000701">
    <property type="term" value="F:purine-specific mismatch base pair DNA N-glycosylase activity"/>
    <property type="evidence" value="ECO:0007669"/>
    <property type="project" value="UniProtKB-EC"/>
</dbReference>
<dbReference type="OrthoDB" id="9802365at2"/>
<dbReference type="GO" id="GO:0006298">
    <property type="term" value="P:mismatch repair"/>
    <property type="evidence" value="ECO:0007669"/>
    <property type="project" value="TreeGrafter"/>
</dbReference>
<protein>
    <recommendedName>
        <fullName evidence="5">Adenine DNA glycosylase</fullName>
        <ecNumber evidence="4">3.2.2.31</ecNumber>
    </recommendedName>
</protein>
<dbReference type="Pfam" id="PF00730">
    <property type="entry name" value="HhH-GPD"/>
    <property type="match status" value="1"/>
</dbReference>
<dbReference type="InterPro" id="IPR011257">
    <property type="entry name" value="DNA_glycosylase"/>
</dbReference>
<keyword evidence="9" id="KW-0378">Hydrolase</keyword>
<dbReference type="GO" id="GO:0032357">
    <property type="term" value="F:oxidized purine DNA binding"/>
    <property type="evidence" value="ECO:0007669"/>
    <property type="project" value="TreeGrafter"/>
</dbReference>
<name>A0A2A9D2E0_9MICO</name>
<evidence type="ECO:0000256" key="9">
    <source>
        <dbReference type="ARBA" id="ARBA00022801"/>
    </source>
</evidence>
<evidence type="ECO:0000256" key="4">
    <source>
        <dbReference type="ARBA" id="ARBA00012045"/>
    </source>
</evidence>
<dbReference type="InterPro" id="IPR004036">
    <property type="entry name" value="Endonuclease-III-like_CS2"/>
</dbReference>
<comment type="catalytic activity">
    <reaction evidence="1">
        <text>Hydrolyzes free adenine bases from 7,8-dihydro-8-oxoguanine:adenine mismatched double-stranded DNA, leaving an apurinic site.</text>
        <dbReference type="EC" id="3.2.2.31"/>
    </reaction>
</comment>
<dbReference type="FunFam" id="1.10.340.30:FF:000003">
    <property type="entry name" value="A/G-specific adenine glycosylase"/>
    <property type="match status" value="1"/>
</dbReference>
<evidence type="ECO:0000313" key="16">
    <source>
        <dbReference type="EMBL" id="PFG20541.1"/>
    </source>
</evidence>
<evidence type="ECO:0000256" key="7">
    <source>
        <dbReference type="ARBA" id="ARBA00022723"/>
    </source>
</evidence>
<feature type="region of interest" description="Disordered" evidence="14">
    <location>
        <begin position="1"/>
        <end position="28"/>
    </location>
</feature>
<dbReference type="PANTHER" id="PTHR42944:SF1">
    <property type="entry name" value="ADENINE DNA GLYCOSYLASE"/>
    <property type="match status" value="1"/>
</dbReference>
<evidence type="ECO:0000256" key="10">
    <source>
        <dbReference type="ARBA" id="ARBA00023004"/>
    </source>
</evidence>
<dbReference type="SMART" id="SM00478">
    <property type="entry name" value="ENDO3c"/>
    <property type="match status" value="1"/>
</dbReference>
<dbReference type="Proteomes" id="UP000224915">
    <property type="component" value="Unassembled WGS sequence"/>
</dbReference>
<organism evidence="16 17">
    <name type="scientific">Serinibacter salmoneus</name>
    <dbReference type="NCBI Taxonomy" id="556530"/>
    <lineage>
        <taxon>Bacteria</taxon>
        <taxon>Bacillati</taxon>
        <taxon>Actinomycetota</taxon>
        <taxon>Actinomycetes</taxon>
        <taxon>Micrococcales</taxon>
        <taxon>Beutenbergiaceae</taxon>
        <taxon>Serinibacter</taxon>
    </lineage>
</organism>
<evidence type="ECO:0000256" key="14">
    <source>
        <dbReference type="SAM" id="MobiDB-lite"/>
    </source>
</evidence>
<evidence type="ECO:0000256" key="11">
    <source>
        <dbReference type="ARBA" id="ARBA00023014"/>
    </source>
</evidence>
<proteinExistence type="inferred from homology"/>
<accession>A0A2A9D2E0</accession>